<evidence type="ECO:0000259" key="7">
    <source>
        <dbReference type="PROSITE" id="PS51745"/>
    </source>
</evidence>
<evidence type="ECO:0000256" key="4">
    <source>
        <dbReference type="PROSITE-ProRule" id="PRU00228"/>
    </source>
</evidence>
<dbReference type="RefSeq" id="XP_010912986.1">
    <property type="nucleotide sequence ID" value="XM_010914684.2"/>
</dbReference>
<dbReference type="PANTHER" id="PTHR20930">
    <property type="entry name" value="OVARIAN CARCINOMA ANTIGEN CA125-RELATED"/>
    <property type="match status" value="1"/>
</dbReference>
<sequence>MERPVNEWELVIKVKYGDTLKRFVAYVRGRSMDYDMSKLRRKIINSFYLSPDAELKLTYTDDDGDIITLGDDDDLRDAALCQRLNPLRINVQLKSSTGRHSDPESQTENHTPKTSPEIKNKPPQISFAVDEGLKSLPEPFGSALSKFSQDFFLKALSSAPAFAVFMDHFTKLGLSIANQPSSSPIGESSGTSNGASTQEMDVNISDGPKATNDSASVSTVIPSTDAADPVSEVVQKHCESDNMNSGGMVKIPVDLNMDIPKTSHTSGYPSIDDLLTPIWTETQAPNWVTNDNMREKETSDALRKGKSVISFAPPSLPPVECTGDQSSESCKMLNPFLAPTSWITNITNGDNNKQFPVGIGPSASNHEFSSPIDVPINKHVGVPTPDVPLPSGFFPIGHPYRRGDRNHESMLRTFHRGIRCDGCGMLPIMGPRFKSNVKDDYDLCSICFSEMGNEADYTRIDRASSSHKLYKDLYNTHSRYRFPISHTVHGCGMRPPRTKLESRFIQDVTVLDGTLMAPSTPFTKIWRMRNNGTTRWPYGTQLVWVGGDQFANRRSVQLEIPVNGCPADTEIDIAVDFTAPSRPGRYVSYWRLASPSRQKFGQRVWVLIQVDTSRPNSCSNNFPTGLNLNLPPESTVRNEFGIIDVNALPFDGVCSEPNLPTTNSELVKPLVTEVPNNSVEPAAIDGVAQPVPAVGSSVSYPIIDFPASSSDATLVAVLPPLDTVHDGNTVEQTLLKELEEMGFEQIDLNKEVLRLNEYNLEQSVDDLCGFAEWDPLLSELQEMGFTDKERNKKLLIKNGGSIKRVVLDLIAGEKGE</sequence>
<organism evidence="8 9">
    <name type="scientific">Elaeis guineensis var. tenera</name>
    <name type="common">Oil palm</name>
    <dbReference type="NCBI Taxonomy" id="51953"/>
    <lineage>
        <taxon>Eukaryota</taxon>
        <taxon>Viridiplantae</taxon>
        <taxon>Streptophyta</taxon>
        <taxon>Embryophyta</taxon>
        <taxon>Tracheophyta</taxon>
        <taxon>Spermatophyta</taxon>
        <taxon>Magnoliopsida</taxon>
        <taxon>Liliopsida</taxon>
        <taxon>Arecaceae</taxon>
        <taxon>Arecoideae</taxon>
        <taxon>Cocoseae</taxon>
        <taxon>Elaeidinae</taxon>
        <taxon>Elaeis</taxon>
    </lineage>
</organism>
<dbReference type="InterPro" id="IPR056893">
    <property type="entry name" value="UBA_Nbr1_C"/>
</dbReference>
<dbReference type="AlphaFoldDB" id="A0A6I9QQ24"/>
<dbReference type="Pfam" id="PF16158">
    <property type="entry name" value="N_BRCA1_IG"/>
    <property type="match status" value="1"/>
</dbReference>
<dbReference type="InterPro" id="IPR053793">
    <property type="entry name" value="PB1-like"/>
</dbReference>
<feature type="region of interest" description="Disordered" evidence="5">
    <location>
        <begin position="92"/>
        <end position="123"/>
    </location>
</feature>
<evidence type="ECO:0000256" key="1">
    <source>
        <dbReference type="ARBA" id="ARBA00022723"/>
    </source>
</evidence>
<evidence type="ECO:0000259" key="6">
    <source>
        <dbReference type="PROSITE" id="PS50135"/>
    </source>
</evidence>
<dbReference type="Pfam" id="PF24932">
    <property type="entry name" value="UBA_NBR1_C"/>
    <property type="match status" value="2"/>
</dbReference>
<accession>A0A6I9QQ24</accession>
<feature type="region of interest" description="Disordered" evidence="5">
    <location>
        <begin position="180"/>
        <end position="216"/>
    </location>
</feature>
<evidence type="ECO:0000256" key="2">
    <source>
        <dbReference type="ARBA" id="ARBA00022771"/>
    </source>
</evidence>
<dbReference type="InterPro" id="IPR000433">
    <property type="entry name" value="Znf_ZZ"/>
</dbReference>
<dbReference type="FunCoup" id="A0A6I9QQ24">
    <property type="interactions" value="2868"/>
</dbReference>
<dbReference type="GO" id="GO:0008270">
    <property type="term" value="F:zinc ion binding"/>
    <property type="evidence" value="ECO:0007669"/>
    <property type="project" value="UniProtKB-KW"/>
</dbReference>
<dbReference type="GeneID" id="105038783"/>
<protein>
    <submittedName>
        <fullName evidence="9">Protein NBR1 homolog</fullName>
    </submittedName>
</protein>
<feature type="domain" description="PB1" evidence="7">
    <location>
        <begin position="9"/>
        <end position="94"/>
    </location>
</feature>
<gene>
    <name evidence="9" type="primary">LOC105038783</name>
</gene>
<dbReference type="InterPro" id="IPR000270">
    <property type="entry name" value="PB1_dom"/>
</dbReference>
<evidence type="ECO:0000256" key="3">
    <source>
        <dbReference type="ARBA" id="ARBA00022833"/>
    </source>
</evidence>
<dbReference type="PROSITE" id="PS51745">
    <property type="entry name" value="PB1"/>
    <property type="match status" value="1"/>
</dbReference>
<dbReference type="Gene3D" id="3.10.20.90">
    <property type="entry name" value="Phosphatidylinositol 3-kinase Catalytic Subunit, Chain A, domain 1"/>
    <property type="match status" value="1"/>
</dbReference>
<keyword evidence="1" id="KW-0479">Metal-binding</keyword>
<dbReference type="InterPro" id="IPR009060">
    <property type="entry name" value="UBA-like_sf"/>
</dbReference>
<dbReference type="InterPro" id="IPR032350">
    <property type="entry name" value="Nbr1_FW"/>
</dbReference>
<dbReference type="Gene3D" id="2.60.40.10">
    <property type="entry name" value="Immunoglobulins"/>
    <property type="match status" value="1"/>
</dbReference>
<dbReference type="CDD" id="cd14947">
    <property type="entry name" value="NBR1_like"/>
    <property type="match status" value="1"/>
</dbReference>
<evidence type="ECO:0000256" key="5">
    <source>
        <dbReference type="SAM" id="MobiDB-lite"/>
    </source>
</evidence>
<dbReference type="SMART" id="SM00666">
    <property type="entry name" value="PB1"/>
    <property type="match status" value="1"/>
</dbReference>
<dbReference type="KEGG" id="egu:105038783"/>
<dbReference type="PANTHER" id="PTHR20930:SF0">
    <property type="entry name" value="PROTEIN ILRUN"/>
    <property type="match status" value="1"/>
</dbReference>
<name>A0A6I9QQ24_ELAGV</name>
<feature type="compositionally biased region" description="Polar residues" evidence="5">
    <location>
        <begin position="92"/>
        <end position="114"/>
    </location>
</feature>
<dbReference type="SUPFAM" id="SSF54277">
    <property type="entry name" value="CAD &amp; PB1 domains"/>
    <property type="match status" value="1"/>
</dbReference>
<dbReference type="PROSITE" id="PS50135">
    <property type="entry name" value="ZF_ZZ_2"/>
    <property type="match status" value="1"/>
</dbReference>
<keyword evidence="2 4" id="KW-0863">Zinc-finger</keyword>
<dbReference type="OrthoDB" id="661148at2759"/>
<dbReference type="CDD" id="cd14319">
    <property type="entry name" value="UBA_NBR1"/>
    <property type="match status" value="2"/>
</dbReference>
<dbReference type="SUPFAM" id="SSF57850">
    <property type="entry name" value="RING/U-box"/>
    <property type="match status" value="1"/>
</dbReference>
<dbReference type="SUPFAM" id="SSF46934">
    <property type="entry name" value="UBA-like"/>
    <property type="match status" value="1"/>
</dbReference>
<dbReference type="Proteomes" id="UP000504607">
    <property type="component" value="Chromosome 2"/>
</dbReference>
<dbReference type="InterPro" id="IPR013783">
    <property type="entry name" value="Ig-like_fold"/>
</dbReference>
<feature type="compositionally biased region" description="Low complexity" evidence="5">
    <location>
        <begin position="180"/>
        <end position="192"/>
    </location>
</feature>
<dbReference type="Pfam" id="PF00569">
    <property type="entry name" value="ZZ"/>
    <property type="match status" value="1"/>
</dbReference>
<reference evidence="9" key="1">
    <citation type="submission" date="2025-08" db="UniProtKB">
        <authorList>
            <consortium name="RefSeq"/>
        </authorList>
    </citation>
    <scope>IDENTIFICATION</scope>
</reference>
<keyword evidence="3" id="KW-0862">Zinc</keyword>
<evidence type="ECO:0000313" key="9">
    <source>
        <dbReference type="RefSeq" id="XP_010912986.1"/>
    </source>
</evidence>
<dbReference type="Gene3D" id="3.30.60.90">
    <property type="match status" value="1"/>
</dbReference>
<feature type="domain" description="ZZ-type" evidence="6">
    <location>
        <begin position="415"/>
        <end position="465"/>
    </location>
</feature>
<dbReference type="SMART" id="SM00291">
    <property type="entry name" value="ZnF_ZZ"/>
    <property type="match status" value="1"/>
</dbReference>
<dbReference type="Pfam" id="PF00564">
    <property type="entry name" value="PB1"/>
    <property type="match status" value="1"/>
</dbReference>
<dbReference type="InterPro" id="IPR043145">
    <property type="entry name" value="Znf_ZZ_sf"/>
</dbReference>
<keyword evidence="8" id="KW-1185">Reference proteome</keyword>
<proteinExistence type="predicted"/>
<dbReference type="Gene3D" id="1.10.8.10">
    <property type="entry name" value="DNA helicase RuvA subunit, C-terminal domain"/>
    <property type="match status" value="2"/>
</dbReference>
<evidence type="ECO:0000313" key="8">
    <source>
        <dbReference type="Proteomes" id="UP000504607"/>
    </source>
</evidence>
<dbReference type="InParanoid" id="A0A6I9QQ24"/>